<organism evidence="2 3">
    <name type="scientific">Roseobacter ponti</name>
    <dbReference type="NCBI Taxonomy" id="1891787"/>
    <lineage>
        <taxon>Bacteria</taxon>
        <taxon>Pseudomonadati</taxon>
        <taxon>Pseudomonadota</taxon>
        <taxon>Alphaproteobacteria</taxon>
        <taxon>Rhodobacterales</taxon>
        <taxon>Roseobacteraceae</taxon>
        <taxon>Roseobacter</taxon>
    </lineage>
</organism>
<gene>
    <name evidence="2" type="ORF">G3256_04440</name>
</gene>
<dbReference type="Pfam" id="PF00903">
    <property type="entry name" value="Glyoxalase"/>
    <property type="match status" value="1"/>
</dbReference>
<dbReference type="InterPro" id="IPR029068">
    <property type="entry name" value="Glyas_Bleomycin-R_OHBP_Dase"/>
</dbReference>
<keyword evidence="3" id="KW-1185">Reference proteome</keyword>
<protein>
    <submittedName>
        <fullName evidence="2">VOC family protein</fullName>
    </submittedName>
</protein>
<evidence type="ECO:0000259" key="1">
    <source>
        <dbReference type="PROSITE" id="PS51819"/>
    </source>
</evidence>
<evidence type="ECO:0000313" key="2">
    <source>
        <dbReference type="EMBL" id="QJF50458.1"/>
    </source>
</evidence>
<dbReference type="InterPro" id="IPR004360">
    <property type="entry name" value="Glyas_Fos-R_dOase_dom"/>
</dbReference>
<dbReference type="KEGG" id="rpon:G3256_04440"/>
<dbReference type="InterPro" id="IPR037523">
    <property type="entry name" value="VOC_core"/>
</dbReference>
<feature type="domain" description="VOC" evidence="1">
    <location>
        <begin position="3"/>
        <end position="119"/>
    </location>
</feature>
<evidence type="ECO:0000313" key="3">
    <source>
        <dbReference type="Proteomes" id="UP000503308"/>
    </source>
</evidence>
<name>A0A858SRE5_9RHOB</name>
<reference evidence="2 3" key="1">
    <citation type="submission" date="2020-02" db="EMBL/GenBank/DDBJ databases">
        <title>Genome sequence of Roseobacter ponti.</title>
        <authorList>
            <person name="Hollensteiner J."/>
            <person name="Schneider D."/>
            <person name="Poehlein A."/>
            <person name="Daniel R."/>
        </authorList>
    </citation>
    <scope>NUCLEOTIDE SEQUENCE [LARGE SCALE GENOMIC DNA]</scope>
    <source>
        <strain evidence="2 3">DSM 106830</strain>
    </source>
</reference>
<proteinExistence type="predicted"/>
<dbReference type="AlphaFoldDB" id="A0A858SRE5"/>
<dbReference type="RefSeq" id="WP_169639673.1">
    <property type="nucleotide sequence ID" value="NZ_CP048788.1"/>
</dbReference>
<dbReference type="EMBL" id="CP048788">
    <property type="protein sequence ID" value="QJF50458.1"/>
    <property type="molecule type" value="Genomic_DNA"/>
</dbReference>
<sequence>MARINQITPFVMTRDLAASLEFYTGILGFTCGFQQDNYAFVHHRPGGALRLIEVDPDCEIGEQMIYLDCEDVDAVWTVLKPRLDTLPEERVRAPFDQPYRMREFHVKDPDNCLLLYGTDIPPSP</sequence>
<dbReference type="Gene3D" id="3.10.180.10">
    <property type="entry name" value="2,3-Dihydroxybiphenyl 1,2-Dioxygenase, domain 1"/>
    <property type="match status" value="1"/>
</dbReference>
<dbReference type="Proteomes" id="UP000503308">
    <property type="component" value="Chromosome"/>
</dbReference>
<dbReference type="SUPFAM" id="SSF54593">
    <property type="entry name" value="Glyoxalase/Bleomycin resistance protein/Dihydroxybiphenyl dioxygenase"/>
    <property type="match status" value="1"/>
</dbReference>
<dbReference type="PROSITE" id="PS51819">
    <property type="entry name" value="VOC"/>
    <property type="match status" value="1"/>
</dbReference>
<accession>A0A858SRE5</accession>